<organism evidence="1 2">
    <name type="scientific">Pseudomonas fluorescens</name>
    <dbReference type="NCBI Taxonomy" id="294"/>
    <lineage>
        <taxon>Bacteria</taxon>
        <taxon>Pseudomonadati</taxon>
        <taxon>Pseudomonadota</taxon>
        <taxon>Gammaproteobacteria</taxon>
        <taxon>Pseudomonadales</taxon>
        <taxon>Pseudomonadaceae</taxon>
        <taxon>Pseudomonas</taxon>
    </lineage>
</organism>
<accession>A0ABD7VJP7</accession>
<sequence length="607" mass="66923">MPSDHSYLFPRFDDNETLALRPLLIAGMVRPIKGGDGGINIAVVTDNPAGMLCVINPYIGMHEGDQLVICWERSAVYTKVVEANEVNKPLFFYLPTNIAQPGWVEECYYQLTRFGENTPDAPSVALRLRVKLTRPGGRDKAPHLPDGHSELHPLQLPEEVVRQGIDAEWAKKGVPIIIPFYPEMAVGDSILVHWGSANNILAPHTVTQDEADRKTPIVMIADQAAILAGGDSEEQPVLYDIHDEVWNWAVRRSQRTRVRVDAGGWRLEAPVIKESVNGFIIIRELNKQDVTVQFHVQNKDFTLGDNVTLNFIGTPKTGKPLIHSASRIVDNIPSILELKVPYALIRAIAMGLADASCVLVPKNGGPPLSSRRTFAQVVGDVVMLPEPTIRELRGDTLEPDKACATVDIRYPGPSSGDLINLVWKGERSNGTPYAHEAEHIVSENEAKAGIVTLYVDNEHISPLVKLDLSYRVSNDQAALYGVAESERLLAKVEKVRATLPMPVVEEADPPDRLDPSKVVDMAHLLIEAKTAKDDIVTYYWCGDDPLGSTSDWVPITTVTEGRPVRFRVDIRFVTPNIGKTVQVSCVLFRAATGQYEYSATLDLLIAG</sequence>
<dbReference type="Proteomes" id="UP000325779">
    <property type="component" value="Unassembled WGS sequence"/>
</dbReference>
<dbReference type="RefSeq" id="WP_150597669.1">
    <property type="nucleotide sequence ID" value="NZ_CABVIJ010000019.1"/>
</dbReference>
<evidence type="ECO:0008006" key="3">
    <source>
        <dbReference type="Google" id="ProtNLM"/>
    </source>
</evidence>
<dbReference type="AlphaFoldDB" id="A0ABD7VJP7"/>
<dbReference type="EMBL" id="CABVIJ010000019">
    <property type="protein sequence ID" value="VVP23328.1"/>
    <property type="molecule type" value="Genomic_DNA"/>
</dbReference>
<evidence type="ECO:0000313" key="1">
    <source>
        <dbReference type="EMBL" id="VVP23328.1"/>
    </source>
</evidence>
<gene>
    <name evidence="1" type="ORF">PS732_03994</name>
</gene>
<protein>
    <recommendedName>
        <fullName evidence="3">Ig-like domain-containing protein</fullName>
    </recommendedName>
</protein>
<name>A0ABD7VJP7_PSEFL</name>
<comment type="caution">
    <text evidence="1">The sequence shown here is derived from an EMBL/GenBank/DDBJ whole genome shotgun (WGS) entry which is preliminary data.</text>
</comment>
<proteinExistence type="predicted"/>
<evidence type="ECO:0000313" key="2">
    <source>
        <dbReference type="Proteomes" id="UP000325779"/>
    </source>
</evidence>
<reference evidence="1 2" key="1">
    <citation type="submission" date="2019-09" db="EMBL/GenBank/DDBJ databases">
        <authorList>
            <person name="Chandra G."/>
            <person name="Truman W A."/>
        </authorList>
    </citation>
    <scope>NUCLEOTIDE SEQUENCE [LARGE SCALE GENOMIC DNA]</scope>
    <source>
        <strain evidence="1">PS732</strain>
    </source>
</reference>